<dbReference type="InterPro" id="IPR011333">
    <property type="entry name" value="SKP1/BTB/POZ_sf"/>
</dbReference>
<sequence>MDRSDCLRIVTFFSKSEFCSRSFSGSPEKWNETTRSPRETVALRLDPIAIRFEEATKLLTNIHIILSIKTRSYTHTMYYIVYTPLGSQAAADLQILRFLSSGGVSLKMILSHFKRKHERRRLRRTLPPVPLTLTLYARDFRGRRRRRRGREREILYKRERDQLYAGLPSSQKLRQNPKRAEGFSMRKVDFLCSRFTFYIYKFKKRVTSGATSFACSVQQQVAAVMFGCIHFVRNISSATLSPDESSPRKMSCMELFEVDDYPAQLELRNGPDHDVFFQFDHRSIPCHMRVLQKRSDFFQKLFRTFIGATHIDVVGINYELMNSLCNLLYFGYVTVEPEYSYELVKLLDLFQVKDRLEAKIFEKTLNPWETYEYEGKDYGVKEAIFVIKRVRGAANELHFVDSRNGLHSEPLILFPPEMAERKRMADRMKKHYIRLLQMRDAQRSKKKVRIGKRAPTKFVAPGQSAGFEKVDSTSSNVTNRSEGSSTTVLKKVKDEPVSSEKEDSSAWDPEIICFERDEDSYDRNIYNDDCWKDEANLYKMNR</sequence>
<evidence type="ECO:0000313" key="3">
    <source>
        <dbReference type="EMBL" id="CAB0030489.1"/>
    </source>
</evidence>
<dbReference type="Pfam" id="PF00651">
    <property type="entry name" value="BTB"/>
    <property type="match status" value="1"/>
</dbReference>
<feature type="region of interest" description="Disordered" evidence="1">
    <location>
        <begin position="467"/>
        <end position="506"/>
    </location>
</feature>
<dbReference type="CDD" id="cd18186">
    <property type="entry name" value="BTB_POZ_ZBTB_KLHL-like"/>
    <property type="match status" value="1"/>
</dbReference>
<dbReference type="EMBL" id="CADCXV010000491">
    <property type="protein sequence ID" value="CAB0030489.1"/>
    <property type="molecule type" value="Genomic_DNA"/>
</dbReference>
<gene>
    <name evidence="3" type="ORF">TBRA_LOCUS2488</name>
</gene>
<reference evidence="3 4" key="1">
    <citation type="submission" date="2020-02" db="EMBL/GenBank/DDBJ databases">
        <authorList>
            <person name="Ferguson B K."/>
        </authorList>
    </citation>
    <scope>NUCLEOTIDE SEQUENCE [LARGE SCALE GENOMIC DNA]</scope>
</reference>
<evidence type="ECO:0000259" key="2">
    <source>
        <dbReference type="PROSITE" id="PS50097"/>
    </source>
</evidence>
<keyword evidence="4" id="KW-1185">Reference proteome</keyword>
<dbReference type="Gene3D" id="3.30.710.10">
    <property type="entry name" value="Potassium Channel Kv1.1, Chain A"/>
    <property type="match status" value="1"/>
</dbReference>
<feature type="domain" description="BTB" evidence="2">
    <location>
        <begin position="273"/>
        <end position="337"/>
    </location>
</feature>
<dbReference type="PROSITE" id="PS50097">
    <property type="entry name" value="BTB"/>
    <property type="match status" value="1"/>
</dbReference>
<dbReference type="Proteomes" id="UP000479190">
    <property type="component" value="Unassembled WGS sequence"/>
</dbReference>
<feature type="compositionally biased region" description="Basic and acidic residues" evidence="1">
    <location>
        <begin position="491"/>
        <end position="504"/>
    </location>
</feature>
<accession>A0A6H5I6E9</accession>
<name>A0A6H5I6E9_9HYME</name>
<protein>
    <recommendedName>
        <fullName evidence="2">BTB domain-containing protein</fullName>
    </recommendedName>
</protein>
<feature type="compositionally biased region" description="Polar residues" evidence="1">
    <location>
        <begin position="472"/>
        <end position="488"/>
    </location>
</feature>
<evidence type="ECO:0000313" key="4">
    <source>
        <dbReference type="Proteomes" id="UP000479190"/>
    </source>
</evidence>
<proteinExistence type="predicted"/>
<dbReference type="InterPro" id="IPR000210">
    <property type="entry name" value="BTB/POZ_dom"/>
</dbReference>
<dbReference type="OrthoDB" id="10416977at2759"/>
<dbReference type="SUPFAM" id="SSF54695">
    <property type="entry name" value="POZ domain"/>
    <property type="match status" value="1"/>
</dbReference>
<organism evidence="3 4">
    <name type="scientific">Trichogramma brassicae</name>
    <dbReference type="NCBI Taxonomy" id="86971"/>
    <lineage>
        <taxon>Eukaryota</taxon>
        <taxon>Metazoa</taxon>
        <taxon>Ecdysozoa</taxon>
        <taxon>Arthropoda</taxon>
        <taxon>Hexapoda</taxon>
        <taxon>Insecta</taxon>
        <taxon>Pterygota</taxon>
        <taxon>Neoptera</taxon>
        <taxon>Endopterygota</taxon>
        <taxon>Hymenoptera</taxon>
        <taxon>Apocrita</taxon>
        <taxon>Proctotrupomorpha</taxon>
        <taxon>Chalcidoidea</taxon>
        <taxon>Trichogrammatidae</taxon>
        <taxon>Trichogramma</taxon>
    </lineage>
</organism>
<dbReference type="AlphaFoldDB" id="A0A6H5I6E9"/>
<dbReference type="SMART" id="SM00225">
    <property type="entry name" value="BTB"/>
    <property type="match status" value="1"/>
</dbReference>
<evidence type="ECO:0000256" key="1">
    <source>
        <dbReference type="SAM" id="MobiDB-lite"/>
    </source>
</evidence>